<dbReference type="Proteomes" id="UP000606274">
    <property type="component" value="Unassembled WGS sequence"/>
</dbReference>
<accession>A0A8T0BMM8</accession>
<reference evidence="2" key="1">
    <citation type="submission" date="2020-08" db="EMBL/GenBank/DDBJ databases">
        <title>Chromosome-level assembly of Southern catfish (Silurus meridionalis) provides insights into visual adaptation to the nocturnal and benthic lifestyles.</title>
        <authorList>
            <person name="Zhang Y."/>
            <person name="Wang D."/>
            <person name="Peng Z."/>
        </authorList>
    </citation>
    <scope>NUCLEOTIDE SEQUENCE</scope>
    <source>
        <strain evidence="2">SWU-2019-XX</strain>
        <tissue evidence="2">Muscle</tissue>
    </source>
</reference>
<organism evidence="2 3">
    <name type="scientific">Silurus meridionalis</name>
    <name type="common">Southern catfish</name>
    <name type="synonym">Silurus soldatovi meridionalis</name>
    <dbReference type="NCBI Taxonomy" id="175797"/>
    <lineage>
        <taxon>Eukaryota</taxon>
        <taxon>Metazoa</taxon>
        <taxon>Chordata</taxon>
        <taxon>Craniata</taxon>
        <taxon>Vertebrata</taxon>
        <taxon>Euteleostomi</taxon>
        <taxon>Actinopterygii</taxon>
        <taxon>Neopterygii</taxon>
        <taxon>Teleostei</taxon>
        <taxon>Ostariophysi</taxon>
        <taxon>Siluriformes</taxon>
        <taxon>Siluridae</taxon>
        <taxon>Silurus</taxon>
    </lineage>
</organism>
<protein>
    <submittedName>
        <fullName evidence="2">Uncharacterized protein</fullName>
    </submittedName>
</protein>
<gene>
    <name evidence="2" type="ORF">HF521_017331</name>
</gene>
<dbReference type="AlphaFoldDB" id="A0A8T0BMM8"/>
<dbReference type="EMBL" id="JABFDY010000004">
    <property type="protein sequence ID" value="KAF7708274.1"/>
    <property type="molecule type" value="Genomic_DNA"/>
</dbReference>
<name>A0A8T0BMM8_SILME</name>
<evidence type="ECO:0000313" key="3">
    <source>
        <dbReference type="Proteomes" id="UP000606274"/>
    </source>
</evidence>
<evidence type="ECO:0000313" key="2">
    <source>
        <dbReference type="EMBL" id="KAF7708274.1"/>
    </source>
</evidence>
<keyword evidence="3" id="KW-1185">Reference proteome</keyword>
<keyword evidence="1" id="KW-0732">Signal</keyword>
<sequence length="118" mass="12965">MKFVVCLLVVTAMVGFNALCQEVTNSKESNKKLVARSGEAFKPAHNSRTIKQRGANCACPGKNRALKGCQCKMQNALSLEEKNLCMKKGILKSKQCKAAIQDMNMKDKGQTKVIITPF</sequence>
<evidence type="ECO:0000256" key="1">
    <source>
        <dbReference type="SAM" id="SignalP"/>
    </source>
</evidence>
<feature type="signal peptide" evidence="1">
    <location>
        <begin position="1"/>
        <end position="20"/>
    </location>
</feature>
<comment type="caution">
    <text evidence="2">The sequence shown here is derived from an EMBL/GenBank/DDBJ whole genome shotgun (WGS) entry which is preliminary data.</text>
</comment>
<proteinExistence type="predicted"/>
<feature type="chain" id="PRO_5035783874" evidence="1">
    <location>
        <begin position="21"/>
        <end position="118"/>
    </location>
</feature>